<evidence type="ECO:0000256" key="1">
    <source>
        <dbReference type="SAM" id="MobiDB-lite"/>
    </source>
</evidence>
<dbReference type="OrthoDB" id="3686174at2759"/>
<evidence type="ECO:0000313" key="2">
    <source>
        <dbReference type="EMBL" id="EUN21926.1"/>
    </source>
</evidence>
<evidence type="ECO:0000313" key="3">
    <source>
        <dbReference type="Proteomes" id="UP000054337"/>
    </source>
</evidence>
<feature type="region of interest" description="Disordered" evidence="1">
    <location>
        <begin position="219"/>
        <end position="252"/>
    </location>
</feature>
<protein>
    <submittedName>
        <fullName evidence="2">Uncharacterized protein</fullName>
    </submittedName>
</protein>
<accession>W7E0E9</accession>
<dbReference type="Proteomes" id="UP000054337">
    <property type="component" value="Unassembled WGS sequence"/>
</dbReference>
<dbReference type="HOGENOM" id="CLU_093532_0_0_1"/>
<dbReference type="RefSeq" id="XP_014551506.1">
    <property type="nucleotide sequence ID" value="XM_014696020.1"/>
</dbReference>
<gene>
    <name evidence="2" type="ORF">COCVIDRAFT_112786</name>
</gene>
<dbReference type="EMBL" id="KI968828">
    <property type="protein sequence ID" value="EUN21926.1"/>
    <property type="molecule type" value="Genomic_DNA"/>
</dbReference>
<name>W7E0E9_BIPV3</name>
<feature type="compositionally biased region" description="Polar residues" evidence="1">
    <location>
        <begin position="243"/>
        <end position="252"/>
    </location>
</feature>
<dbReference type="AlphaFoldDB" id="W7E0E9"/>
<dbReference type="GeneID" id="26250238"/>
<keyword evidence="3" id="KW-1185">Reference proteome</keyword>
<organism evidence="2 3">
    <name type="scientific">Bipolaris victoriae (strain FI3)</name>
    <name type="common">Victoria blight of oats agent</name>
    <name type="synonym">Cochliobolus victoriae</name>
    <dbReference type="NCBI Taxonomy" id="930091"/>
    <lineage>
        <taxon>Eukaryota</taxon>
        <taxon>Fungi</taxon>
        <taxon>Dikarya</taxon>
        <taxon>Ascomycota</taxon>
        <taxon>Pezizomycotina</taxon>
        <taxon>Dothideomycetes</taxon>
        <taxon>Pleosporomycetidae</taxon>
        <taxon>Pleosporales</taxon>
        <taxon>Pleosporineae</taxon>
        <taxon>Pleosporaceae</taxon>
        <taxon>Bipolaris</taxon>
    </lineage>
</organism>
<proteinExistence type="predicted"/>
<reference evidence="2 3" key="1">
    <citation type="journal article" date="2013" name="PLoS Genet.">
        <title>Comparative genome structure, secondary metabolite, and effector coding capacity across Cochliobolus pathogens.</title>
        <authorList>
            <person name="Condon B.J."/>
            <person name="Leng Y."/>
            <person name="Wu D."/>
            <person name="Bushley K.E."/>
            <person name="Ohm R.A."/>
            <person name="Otillar R."/>
            <person name="Martin J."/>
            <person name="Schackwitz W."/>
            <person name="Grimwood J."/>
            <person name="MohdZainudin N."/>
            <person name="Xue C."/>
            <person name="Wang R."/>
            <person name="Manning V.A."/>
            <person name="Dhillon B."/>
            <person name="Tu Z.J."/>
            <person name="Steffenson B.J."/>
            <person name="Salamov A."/>
            <person name="Sun H."/>
            <person name="Lowry S."/>
            <person name="LaButti K."/>
            <person name="Han J."/>
            <person name="Copeland A."/>
            <person name="Lindquist E."/>
            <person name="Barry K."/>
            <person name="Schmutz J."/>
            <person name="Baker S.E."/>
            <person name="Ciuffetti L.M."/>
            <person name="Grigoriev I.V."/>
            <person name="Zhong S."/>
            <person name="Turgeon B.G."/>
        </authorList>
    </citation>
    <scope>NUCLEOTIDE SEQUENCE [LARGE SCALE GENOMIC DNA]</scope>
    <source>
        <strain evidence="2 3">FI3</strain>
    </source>
</reference>
<sequence length="252" mass="28851">MDSIVSKVRVELVELAETYAANKHENVTIRLISGFQRALFAILHESIRIKDLEQSKELRDEMIELFEDEYPTEPAWPYLNQLEKQDRCFAKLGCIFKHGAALYKSPFCQEHFVCENHKSSPCIAKHGNVAGQKHQVKYDIKDVGNIALDVENASTKQFIGGETSKEIPRNRKSDQTNACRRLLGTRDLEQEKLPKSLEVEAIGMSKSFECSWYSWKDDSEYHTDSSSSDQSESEDDVIKGEEQNWQNADIGR</sequence>